<gene>
    <name evidence="9" type="primary">agrB</name>
    <name evidence="9" type="ORF">CLMAG_53630</name>
</gene>
<keyword evidence="5" id="KW-0378">Hydrolase</keyword>
<dbReference type="Proteomes" id="UP000076603">
    <property type="component" value="Unassembled WGS sequence"/>
</dbReference>
<organism evidence="9 10">
    <name type="scientific">Clostridium magnum DSM 2767</name>
    <dbReference type="NCBI Taxonomy" id="1121326"/>
    <lineage>
        <taxon>Bacteria</taxon>
        <taxon>Bacillati</taxon>
        <taxon>Bacillota</taxon>
        <taxon>Clostridia</taxon>
        <taxon>Eubacteriales</taxon>
        <taxon>Clostridiaceae</taxon>
        <taxon>Clostridium</taxon>
    </lineage>
</organism>
<feature type="transmembrane region" description="Helical" evidence="8">
    <location>
        <begin position="84"/>
        <end position="104"/>
    </location>
</feature>
<evidence type="ECO:0000256" key="2">
    <source>
        <dbReference type="ARBA" id="ARBA00022654"/>
    </source>
</evidence>
<evidence type="ECO:0000256" key="3">
    <source>
        <dbReference type="ARBA" id="ARBA00022670"/>
    </source>
</evidence>
<evidence type="ECO:0000313" key="10">
    <source>
        <dbReference type="Proteomes" id="UP000076603"/>
    </source>
</evidence>
<name>A0A162R5J2_9CLOT</name>
<keyword evidence="4 8" id="KW-0812">Transmembrane</keyword>
<evidence type="ECO:0000313" key="9">
    <source>
        <dbReference type="EMBL" id="KZL89459.1"/>
    </source>
</evidence>
<dbReference type="GO" id="GO:0009372">
    <property type="term" value="P:quorum sensing"/>
    <property type="evidence" value="ECO:0007669"/>
    <property type="project" value="UniProtKB-KW"/>
</dbReference>
<evidence type="ECO:0000256" key="7">
    <source>
        <dbReference type="ARBA" id="ARBA00023136"/>
    </source>
</evidence>
<feature type="transmembrane region" description="Helical" evidence="8">
    <location>
        <begin position="110"/>
        <end position="132"/>
    </location>
</feature>
<dbReference type="AlphaFoldDB" id="A0A162R5J2"/>
<evidence type="ECO:0000256" key="4">
    <source>
        <dbReference type="ARBA" id="ARBA00022692"/>
    </source>
</evidence>
<dbReference type="RefSeq" id="WP_066629465.1">
    <property type="nucleotide sequence ID" value="NZ_FQXL01000018.1"/>
</dbReference>
<feature type="transmembrane region" description="Helical" evidence="8">
    <location>
        <begin position="153"/>
        <end position="173"/>
    </location>
</feature>
<keyword evidence="1" id="KW-1003">Cell membrane</keyword>
<reference evidence="9 10" key="1">
    <citation type="submission" date="2016-04" db="EMBL/GenBank/DDBJ databases">
        <title>Genome sequence of Clostridium magnum DSM 2767.</title>
        <authorList>
            <person name="Poehlein A."/>
            <person name="Uhlig R."/>
            <person name="Fischer R."/>
            <person name="Bahl H."/>
            <person name="Daniel R."/>
        </authorList>
    </citation>
    <scope>NUCLEOTIDE SEQUENCE [LARGE SCALE GENOMIC DNA]</scope>
    <source>
        <strain evidence="9 10">DSM 2767</strain>
    </source>
</reference>
<dbReference type="EMBL" id="LWAE01000009">
    <property type="protein sequence ID" value="KZL89459.1"/>
    <property type="molecule type" value="Genomic_DNA"/>
</dbReference>
<keyword evidence="10" id="KW-1185">Reference proteome</keyword>
<feature type="transmembrane region" description="Helical" evidence="8">
    <location>
        <begin position="185"/>
        <end position="205"/>
    </location>
</feature>
<dbReference type="SMART" id="SM00793">
    <property type="entry name" value="AgrB"/>
    <property type="match status" value="1"/>
</dbReference>
<dbReference type="STRING" id="1121326.CLMAG_53630"/>
<proteinExistence type="predicted"/>
<protein>
    <submittedName>
        <fullName evidence="9">Accessory gene regulator protein B</fullName>
    </submittedName>
</protein>
<comment type="caution">
    <text evidence="9">The sequence shown here is derived from an EMBL/GenBank/DDBJ whole genome shotgun (WGS) entry which is preliminary data.</text>
</comment>
<dbReference type="GO" id="GO:0016020">
    <property type="term" value="C:membrane"/>
    <property type="evidence" value="ECO:0007669"/>
    <property type="project" value="InterPro"/>
</dbReference>
<evidence type="ECO:0000256" key="5">
    <source>
        <dbReference type="ARBA" id="ARBA00022801"/>
    </source>
</evidence>
<dbReference type="Pfam" id="PF04647">
    <property type="entry name" value="AgrB"/>
    <property type="match status" value="1"/>
</dbReference>
<dbReference type="GO" id="GO:0008233">
    <property type="term" value="F:peptidase activity"/>
    <property type="evidence" value="ECO:0007669"/>
    <property type="project" value="UniProtKB-KW"/>
</dbReference>
<dbReference type="PATRIC" id="fig|1121326.3.peg.5427"/>
<keyword evidence="6 8" id="KW-1133">Transmembrane helix</keyword>
<accession>A0A162R5J2</accession>
<evidence type="ECO:0000256" key="6">
    <source>
        <dbReference type="ARBA" id="ARBA00022989"/>
    </source>
</evidence>
<dbReference type="InterPro" id="IPR006741">
    <property type="entry name" value="AgrB"/>
</dbReference>
<dbReference type="GO" id="GO:0006508">
    <property type="term" value="P:proteolysis"/>
    <property type="evidence" value="ECO:0007669"/>
    <property type="project" value="UniProtKB-KW"/>
</dbReference>
<keyword evidence="7 8" id="KW-0472">Membrane</keyword>
<sequence length="228" mass="25398">MFFIEKLSNSLSLKISSYLNLSEDQKEIIAYGAFNLIQTIWCIFVVLLLGVIFSVTAKAFIISFVISILRKYSGGAHSSSPNRCALIGAIVSVGLALIIKYTSIYINYKIVMAIGVSSFLLAYYIIYKYAPVDSTAKSIIKEVTRQKMKKKSFFVLNALATVVIVILISYLIIGLEFLLITVNCIYAGVLWQVITLTPKGCLALLKIDILFKYLTEKFGGENNEKQNV</sequence>
<evidence type="ECO:0000256" key="1">
    <source>
        <dbReference type="ARBA" id="ARBA00022475"/>
    </source>
</evidence>
<keyword evidence="3" id="KW-0645">Protease</keyword>
<keyword evidence="2" id="KW-0673">Quorum sensing</keyword>
<evidence type="ECO:0000256" key="8">
    <source>
        <dbReference type="SAM" id="Phobius"/>
    </source>
</evidence>